<feature type="domain" description="SusD-like N-terminal" evidence="6">
    <location>
        <begin position="98"/>
        <end position="227"/>
    </location>
</feature>
<evidence type="ECO:0000259" key="6">
    <source>
        <dbReference type="Pfam" id="PF14322"/>
    </source>
</evidence>
<organism evidence="7">
    <name type="scientific">bioreactor metagenome</name>
    <dbReference type="NCBI Taxonomy" id="1076179"/>
    <lineage>
        <taxon>unclassified sequences</taxon>
        <taxon>metagenomes</taxon>
        <taxon>ecological metagenomes</taxon>
    </lineage>
</organism>
<feature type="domain" description="RagB/SusD" evidence="5">
    <location>
        <begin position="323"/>
        <end position="647"/>
    </location>
</feature>
<comment type="caution">
    <text evidence="7">The sequence shown here is derived from an EMBL/GenBank/DDBJ whole genome shotgun (WGS) entry which is preliminary data.</text>
</comment>
<keyword evidence="3" id="KW-0472">Membrane</keyword>
<evidence type="ECO:0000256" key="3">
    <source>
        <dbReference type="ARBA" id="ARBA00023136"/>
    </source>
</evidence>
<evidence type="ECO:0000256" key="2">
    <source>
        <dbReference type="ARBA" id="ARBA00022729"/>
    </source>
</evidence>
<dbReference type="SUPFAM" id="SSF48452">
    <property type="entry name" value="TPR-like"/>
    <property type="match status" value="1"/>
</dbReference>
<dbReference type="EMBL" id="VSSQ01003399">
    <property type="protein sequence ID" value="MPM20507.1"/>
    <property type="molecule type" value="Genomic_DNA"/>
</dbReference>
<comment type="subcellular location">
    <subcellularLocation>
        <location evidence="1">Cell outer membrane</location>
    </subcellularLocation>
</comment>
<sequence length="647" mass="74829">MIMKFTELFAKFVGLFLILTYSSCTDYLDVVPDNIATIDNAFTNRPMAEKFLFTCYSYMPRHADPETQVFLAGDEFWMPYPQSVITSRVFEYLARGNQNVTDPILNYWDGSAGMFAALRDCNTFLERIDGVPGINSMERKRWIAEVKFLKAYYHYWLVRMYGPIPLIRENLPISAGIEEVQVKREPVDDCFDYIISLLDEAIPDLPLKLQNETTETGRATKPIALAVKAIVLVNAASPLFNGNSDYTTFTRSTDGVQYFNQSFDVKKWEIAAIACKKAIDTCHLTGFQLYEYRPSLVEGLNPEIITQMSIRNSICDNNYNYNKEVVWINPNSTSNVLQRWSTTFLDPSNTANENTRSLLAPPLKIAEMFYTKNGVPIDEDEEWENTGKYADRYKVKKATEADKYHIKEGAETAILNFDREIRFYANLGFDTGLWYGIGRFDIDNQWDVRGKQSQPAGKRLPTFYSTTGYYCKKLAHYQNVILPGAGAGYQVVDYPWPVIRLADLYLLYAEALNEASGPSNEVYDYINKVRTRAGLENVEVAWPKYAKASKKQKHTTKDGLREIIQQERLIELANEGHRYWEIRRWKRAKEMWQNQPIQGWDIDQGEIETYYRIKTVYTTSFTTKDYLWPIREYNLSVNTNLDQNPGW</sequence>
<reference evidence="7" key="1">
    <citation type="submission" date="2019-08" db="EMBL/GenBank/DDBJ databases">
        <authorList>
            <person name="Kucharzyk K."/>
            <person name="Murdoch R.W."/>
            <person name="Higgins S."/>
            <person name="Loffler F."/>
        </authorList>
    </citation>
    <scope>NUCLEOTIDE SEQUENCE</scope>
</reference>
<proteinExistence type="predicted"/>
<dbReference type="InterPro" id="IPR033985">
    <property type="entry name" value="SusD-like_N"/>
</dbReference>
<evidence type="ECO:0000256" key="1">
    <source>
        <dbReference type="ARBA" id="ARBA00004442"/>
    </source>
</evidence>
<evidence type="ECO:0000256" key="4">
    <source>
        <dbReference type="ARBA" id="ARBA00023237"/>
    </source>
</evidence>
<dbReference type="Pfam" id="PF07980">
    <property type="entry name" value="SusD_RagB"/>
    <property type="match status" value="1"/>
</dbReference>
<dbReference type="InterPro" id="IPR012944">
    <property type="entry name" value="SusD_RagB_dom"/>
</dbReference>
<name>A0A644XX50_9ZZZZ</name>
<dbReference type="GO" id="GO:0009279">
    <property type="term" value="C:cell outer membrane"/>
    <property type="evidence" value="ECO:0007669"/>
    <property type="project" value="UniProtKB-SubCell"/>
</dbReference>
<accession>A0A644XX50</accession>
<keyword evidence="2" id="KW-0732">Signal</keyword>
<dbReference type="Pfam" id="PF14322">
    <property type="entry name" value="SusD-like_3"/>
    <property type="match status" value="1"/>
</dbReference>
<evidence type="ECO:0000313" key="7">
    <source>
        <dbReference type="EMBL" id="MPM20507.1"/>
    </source>
</evidence>
<dbReference type="AlphaFoldDB" id="A0A644XX50"/>
<dbReference type="Gene3D" id="1.25.40.390">
    <property type="match status" value="1"/>
</dbReference>
<keyword evidence="4" id="KW-0998">Cell outer membrane</keyword>
<gene>
    <name evidence="7" type="ORF">SDC9_66937</name>
</gene>
<evidence type="ECO:0008006" key="8">
    <source>
        <dbReference type="Google" id="ProtNLM"/>
    </source>
</evidence>
<evidence type="ECO:0000259" key="5">
    <source>
        <dbReference type="Pfam" id="PF07980"/>
    </source>
</evidence>
<protein>
    <recommendedName>
        <fullName evidence="8">SusD-like protein</fullName>
    </recommendedName>
</protein>
<dbReference type="InterPro" id="IPR011990">
    <property type="entry name" value="TPR-like_helical_dom_sf"/>
</dbReference>